<dbReference type="InterPro" id="IPR017520">
    <property type="entry name" value="CHP03086"/>
</dbReference>
<dbReference type="Pfam" id="PF11716">
    <property type="entry name" value="MDMPI_N"/>
    <property type="match status" value="1"/>
</dbReference>
<keyword evidence="3" id="KW-1185">Reference proteome</keyword>
<evidence type="ECO:0000259" key="1">
    <source>
        <dbReference type="Pfam" id="PF11716"/>
    </source>
</evidence>
<dbReference type="NCBIfam" id="TIGR03086">
    <property type="entry name" value="TIGR03086 family metal-binding protein"/>
    <property type="match status" value="1"/>
</dbReference>
<dbReference type="SUPFAM" id="SSF109854">
    <property type="entry name" value="DinB/YfiT-like putative metalloenzymes"/>
    <property type="match status" value="1"/>
</dbReference>
<organism evidence="2 3">
    <name type="scientific">Tamaricihabitans halophyticus</name>
    <dbReference type="NCBI Taxonomy" id="1262583"/>
    <lineage>
        <taxon>Bacteria</taxon>
        <taxon>Bacillati</taxon>
        <taxon>Actinomycetota</taxon>
        <taxon>Actinomycetes</taxon>
        <taxon>Pseudonocardiales</taxon>
        <taxon>Pseudonocardiaceae</taxon>
        <taxon>Tamaricihabitans</taxon>
    </lineage>
</organism>
<gene>
    <name evidence="2" type="ORF">EV191_106238</name>
</gene>
<proteinExistence type="predicted"/>
<dbReference type="Gene3D" id="1.20.120.450">
    <property type="entry name" value="dinb family like domain"/>
    <property type="match status" value="1"/>
</dbReference>
<dbReference type="GO" id="GO:0046872">
    <property type="term" value="F:metal ion binding"/>
    <property type="evidence" value="ECO:0007669"/>
    <property type="project" value="InterPro"/>
</dbReference>
<evidence type="ECO:0000313" key="2">
    <source>
        <dbReference type="EMBL" id="TCP52072.1"/>
    </source>
</evidence>
<reference evidence="2 3" key="1">
    <citation type="submission" date="2019-03" db="EMBL/GenBank/DDBJ databases">
        <title>Genomic Encyclopedia of Type Strains, Phase IV (KMG-IV): sequencing the most valuable type-strain genomes for metagenomic binning, comparative biology and taxonomic classification.</title>
        <authorList>
            <person name="Goeker M."/>
        </authorList>
    </citation>
    <scope>NUCLEOTIDE SEQUENCE [LARGE SCALE GENOMIC DNA]</scope>
    <source>
        <strain evidence="2 3">DSM 45765</strain>
    </source>
</reference>
<feature type="domain" description="Mycothiol-dependent maleylpyruvate isomerase metal-binding" evidence="1">
    <location>
        <begin position="19"/>
        <end position="120"/>
    </location>
</feature>
<comment type="caution">
    <text evidence="2">The sequence shown here is derived from an EMBL/GenBank/DDBJ whole genome shotgun (WGS) entry which is preliminary data.</text>
</comment>
<name>A0A4R2QQN8_9PSEU</name>
<dbReference type="InterPro" id="IPR024344">
    <property type="entry name" value="MDMPI_metal-binding"/>
</dbReference>
<evidence type="ECO:0000313" key="3">
    <source>
        <dbReference type="Proteomes" id="UP000294911"/>
    </source>
</evidence>
<dbReference type="Proteomes" id="UP000294911">
    <property type="component" value="Unassembled WGS sequence"/>
</dbReference>
<dbReference type="NCBIfam" id="TIGR03083">
    <property type="entry name" value="maleylpyruvate isomerase family mycothiol-dependent enzyme"/>
    <property type="match status" value="1"/>
</dbReference>
<dbReference type="OrthoDB" id="5185819at2"/>
<dbReference type="AlphaFoldDB" id="A0A4R2QQN8"/>
<dbReference type="InterPro" id="IPR034660">
    <property type="entry name" value="DinB/YfiT-like"/>
</dbReference>
<sequence length="191" mass="20983">MPEHTTSIGDLTIAQRHTALAEEFTRRVEQVPDGAWDNDSPCAGWTARDVLRHMLDNYANMPSHAGISLTIDGSVVDDPVGTWIAAQEKMGDLLADPERAGAEYDGYFGRTSIQATVDTFLGVDLVAHAWDIARATGQDEQLPAEHCRHYYELMLPFQDNLRMEGVCGPAVAVPDDAPIQHRFLGLLGRTP</sequence>
<dbReference type="EMBL" id="SLXQ01000006">
    <property type="protein sequence ID" value="TCP52072.1"/>
    <property type="molecule type" value="Genomic_DNA"/>
</dbReference>
<dbReference type="RefSeq" id="WP_132877914.1">
    <property type="nucleotide sequence ID" value="NZ_SLXQ01000006.1"/>
</dbReference>
<accession>A0A4R2QQN8</accession>
<protein>
    <submittedName>
        <fullName evidence="2">Uncharacterized protein (TIGR03086 family)</fullName>
    </submittedName>
</protein>
<dbReference type="InterPro" id="IPR017517">
    <property type="entry name" value="Maleyloyr_isom"/>
</dbReference>